<dbReference type="PATRIC" id="fig|1218565.3.peg.3597"/>
<evidence type="ECO:0000313" key="1">
    <source>
        <dbReference type="EMBL" id="EMJ92526.1"/>
    </source>
</evidence>
<dbReference type="OrthoDB" id="344890at2"/>
<sequence length="156" mass="17134">MTTYSLKLGKIFVISCFVFFGLTNCATGNLTITGRSYPPLAEAEPIDVIMRAVPDYQVEQIGIVEVRCGQLKHCIEYVKEKAREQGADVIILADSGTVTSVNYMPGTHAGNTSTPGRVTTTSGQVQTWEIAKKILTPYKETKENKGKDKKKVSEEN</sequence>
<reference evidence="1 2" key="1">
    <citation type="submission" date="2013-01" db="EMBL/GenBank/DDBJ databases">
        <authorList>
            <person name="Harkins D.M."/>
            <person name="Durkin A.S."/>
            <person name="Brinkac L.M."/>
            <person name="Haft D.H."/>
            <person name="Selengut J.D."/>
            <person name="Sanka R."/>
            <person name="DePew J."/>
            <person name="Purushe J."/>
            <person name="Galloway R.L."/>
            <person name="Vinetz J.M."/>
            <person name="Sutton G.G."/>
            <person name="Nierman W.C."/>
            <person name="Fouts D.E."/>
        </authorList>
    </citation>
    <scope>NUCLEOTIDE SEQUENCE [LARGE SCALE GENOMIC DNA]</scope>
    <source>
        <strain evidence="1 2">79601</strain>
    </source>
</reference>
<protein>
    <submittedName>
        <fullName evidence="1">Uncharacterized protein</fullName>
    </submittedName>
</protein>
<gene>
    <name evidence="1" type="ORF">LEP1GSC194_4062</name>
</gene>
<dbReference type="RefSeq" id="WP_020774574.1">
    <property type="nucleotide sequence ID" value="NZ_ANIK01000084.1"/>
</dbReference>
<comment type="caution">
    <text evidence="1">The sequence shown here is derived from an EMBL/GenBank/DDBJ whole genome shotgun (WGS) entry which is preliminary data.</text>
</comment>
<dbReference type="NCBIfam" id="NF047442">
    <property type="entry name" value="SaltregLepto"/>
    <property type="match status" value="1"/>
</dbReference>
<evidence type="ECO:0000313" key="2">
    <source>
        <dbReference type="Proteomes" id="UP000011988"/>
    </source>
</evidence>
<organism evidence="1 2">
    <name type="scientific">Leptospira alstonii serovar Sichuan str. 79601</name>
    <dbReference type="NCBI Taxonomy" id="1218565"/>
    <lineage>
        <taxon>Bacteria</taxon>
        <taxon>Pseudomonadati</taxon>
        <taxon>Spirochaetota</taxon>
        <taxon>Spirochaetia</taxon>
        <taxon>Leptospirales</taxon>
        <taxon>Leptospiraceae</taxon>
        <taxon>Leptospira</taxon>
    </lineage>
</organism>
<proteinExistence type="predicted"/>
<dbReference type="Proteomes" id="UP000011988">
    <property type="component" value="Unassembled WGS sequence"/>
</dbReference>
<dbReference type="AlphaFoldDB" id="M6CPU3"/>
<accession>M6CPU3</accession>
<name>M6CPU3_9LEPT</name>
<dbReference type="EMBL" id="ANIK01000084">
    <property type="protein sequence ID" value="EMJ92526.1"/>
    <property type="molecule type" value="Genomic_DNA"/>
</dbReference>